<dbReference type="OrthoDB" id="8116725at2"/>
<evidence type="ECO:0000313" key="3">
    <source>
        <dbReference type="Proteomes" id="UP000184292"/>
    </source>
</evidence>
<name>A0A1M6BYZ1_9RHOB</name>
<dbReference type="RefSeq" id="WP_073327637.1">
    <property type="nucleotide sequence ID" value="NZ_FQYO01000002.1"/>
</dbReference>
<dbReference type="Proteomes" id="UP000184292">
    <property type="component" value="Unassembled WGS sequence"/>
</dbReference>
<sequence>MSHIDTARSLDSAIFYGRLVRRAYDVLETVTAWTEARRTSRALHGLTDSQLDDLGLSRGDIEAVVRRGGRRF</sequence>
<proteinExistence type="predicted"/>
<feature type="domain" description="YjiS-like" evidence="1">
    <location>
        <begin position="27"/>
        <end position="62"/>
    </location>
</feature>
<accession>A0A1M6BYZ1</accession>
<organism evidence="2 3">
    <name type="scientific">Wenxinia saemankumensis</name>
    <dbReference type="NCBI Taxonomy" id="1447782"/>
    <lineage>
        <taxon>Bacteria</taxon>
        <taxon>Pseudomonadati</taxon>
        <taxon>Pseudomonadota</taxon>
        <taxon>Alphaproteobacteria</taxon>
        <taxon>Rhodobacterales</taxon>
        <taxon>Roseobacteraceae</taxon>
        <taxon>Wenxinia</taxon>
    </lineage>
</organism>
<dbReference type="AlphaFoldDB" id="A0A1M6BYZ1"/>
<dbReference type="Pfam" id="PF06568">
    <property type="entry name" value="YjiS-like"/>
    <property type="match status" value="1"/>
</dbReference>
<gene>
    <name evidence="2" type="ORF">SAMN05444417_0919</name>
</gene>
<protein>
    <submittedName>
        <fullName evidence="2">Uncharacterized conserved protein YjiS, DUF1127 family</fullName>
    </submittedName>
</protein>
<evidence type="ECO:0000313" key="2">
    <source>
        <dbReference type="EMBL" id="SHI53942.1"/>
    </source>
</evidence>
<dbReference type="STRING" id="1447782.SAMN05444417_0919"/>
<dbReference type="EMBL" id="FQYO01000002">
    <property type="protein sequence ID" value="SHI53942.1"/>
    <property type="molecule type" value="Genomic_DNA"/>
</dbReference>
<reference evidence="2 3" key="1">
    <citation type="submission" date="2016-11" db="EMBL/GenBank/DDBJ databases">
        <authorList>
            <person name="Jaros S."/>
            <person name="Januszkiewicz K."/>
            <person name="Wedrychowicz H."/>
        </authorList>
    </citation>
    <scope>NUCLEOTIDE SEQUENCE [LARGE SCALE GENOMIC DNA]</scope>
    <source>
        <strain evidence="2 3">DSM 100565</strain>
    </source>
</reference>
<dbReference type="InterPro" id="IPR009506">
    <property type="entry name" value="YjiS-like"/>
</dbReference>
<evidence type="ECO:0000259" key="1">
    <source>
        <dbReference type="Pfam" id="PF06568"/>
    </source>
</evidence>
<keyword evidence="3" id="KW-1185">Reference proteome</keyword>